<dbReference type="SUPFAM" id="SSF47928">
    <property type="entry name" value="N-terminal domain of the delta subunit of the F1F0-ATP synthase"/>
    <property type="match status" value="1"/>
</dbReference>
<name>A0A4D6WR36_9FLOR</name>
<dbReference type="PRINTS" id="PR00125">
    <property type="entry name" value="ATPASEDELTA"/>
</dbReference>
<dbReference type="GO" id="GO:0046933">
    <property type="term" value="F:proton-transporting ATP synthase activity, rotational mechanism"/>
    <property type="evidence" value="ECO:0007669"/>
    <property type="project" value="InterPro"/>
</dbReference>
<evidence type="ECO:0000256" key="7">
    <source>
        <dbReference type="ARBA" id="ARBA00023310"/>
    </source>
</evidence>
<dbReference type="Gene3D" id="1.10.520.20">
    <property type="entry name" value="N-terminal domain of the delta subunit of the F1F0-ATP synthase"/>
    <property type="match status" value="1"/>
</dbReference>
<dbReference type="InterPro" id="IPR026015">
    <property type="entry name" value="ATP_synth_OSCP/delta_N_sf"/>
</dbReference>
<dbReference type="NCBIfam" id="TIGR01145">
    <property type="entry name" value="ATP_synt_delta"/>
    <property type="match status" value="1"/>
</dbReference>
<evidence type="ECO:0000256" key="3">
    <source>
        <dbReference type="ARBA" id="ARBA00022448"/>
    </source>
</evidence>
<proteinExistence type="inferred from homology"/>
<dbReference type="PANTHER" id="PTHR11910">
    <property type="entry name" value="ATP SYNTHASE DELTA CHAIN"/>
    <property type="match status" value="1"/>
</dbReference>
<dbReference type="PROSITE" id="PS00389">
    <property type="entry name" value="ATPASE_DELTA"/>
    <property type="match status" value="1"/>
</dbReference>
<dbReference type="InterPro" id="IPR020781">
    <property type="entry name" value="ATPase_OSCP/d_CS"/>
</dbReference>
<evidence type="ECO:0000313" key="9">
    <source>
        <dbReference type="EMBL" id="QCI04045.1"/>
    </source>
</evidence>
<gene>
    <name evidence="9" type="primary">atpD</name>
</gene>
<evidence type="ECO:0000256" key="6">
    <source>
        <dbReference type="ARBA" id="ARBA00023136"/>
    </source>
</evidence>
<keyword evidence="6" id="KW-0472">Membrane</keyword>
<keyword evidence="9" id="KW-0934">Plastid</keyword>
<keyword evidence="5" id="KW-0406">Ion transport</keyword>
<dbReference type="EMBL" id="MK814608">
    <property type="protein sequence ID" value="QCI04045.1"/>
    <property type="molecule type" value="Genomic_DNA"/>
</dbReference>
<dbReference type="InterPro" id="IPR000711">
    <property type="entry name" value="ATPase_OSCP/dsu"/>
</dbReference>
<protein>
    <submittedName>
        <fullName evidence="9">ATP synthase CF1 subunit delta</fullName>
    </submittedName>
</protein>
<comment type="subcellular location">
    <subcellularLocation>
        <location evidence="1">Membrane</location>
    </subcellularLocation>
</comment>
<dbReference type="HAMAP" id="MF_01416">
    <property type="entry name" value="ATP_synth_delta_bact"/>
    <property type="match status" value="1"/>
</dbReference>
<accession>A0A4D6WR36</accession>
<comment type="similarity">
    <text evidence="2">Belongs to the ATPase delta chain family.</text>
</comment>
<evidence type="ECO:0000256" key="5">
    <source>
        <dbReference type="ARBA" id="ARBA00023065"/>
    </source>
</evidence>
<keyword evidence="8" id="KW-0175">Coiled coil</keyword>
<keyword evidence="3" id="KW-0813">Transport</keyword>
<reference evidence="9" key="2">
    <citation type="submission" date="2019-04" db="EMBL/GenBank/DDBJ databases">
        <authorList>
            <person name="Pasella M."/>
        </authorList>
    </citation>
    <scope>NUCLEOTIDE SEQUENCE</scope>
    <source>
        <strain evidence="9">PD2956</strain>
    </source>
</reference>
<geneLocation type="plastid" evidence="9"/>
<keyword evidence="4" id="KW-0375">Hydrogen ion transport</keyword>
<keyword evidence="7" id="KW-0066">ATP synthesis</keyword>
<evidence type="ECO:0000256" key="4">
    <source>
        <dbReference type="ARBA" id="ARBA00022781"/>
    </source>
</evidence>
<dbReference type="Pfam" id="PF00213">
    <property type="entry name" value="OSCP"/>
    <property type="match status" value="1"/>
</dbReference>
<evidence type="ECO:0000256" key="8">
    <source>
        <dbReference type="SAM" id="Coils"/>
    </source>
</evidence>
<sequence length="183" mass="20546">MSQSTLYKIANPYAEALLELSKLNNAIDQASSDLSILSEAISKSTELKLFLSNPLVEANLKKKVLSQLFKDKVNDFILKFLMVLVDRRRISMLHLIIDKYFSLVYKTESTILTEVISAINLTEEQEMALINKIKVMTKGQNVKLITTIDETLIGGFIIKIGSKVIDASLSGKLKQIAFYLETN</sequence>
<dbReference type="AlphaFoldDB" id="A0A4D6WR36"/>
<evidence type="ECO:0000256" key="1">
    <source>
        <dbReference type="ARBA" id="ARBA00004370"/>
    </source>
</evidence>
<organism evidence="9">
    <name type="scientific">Antithamnionella ternifolia</name>
    <dbReference type="NCBI Taxonomy" id="207919"/>
    <lineage>
        <taxon>Eukaryota</taxon>
        <taxon>Rhodophyta</taxon>
        <taxon>Florideophyceae</taxon>
        <taxon>Rhodymeniophycidae</taxon>
        <taxon>Ceramiales</taxon>
        <taxon>Ceramiaceae</taxon>
        <taxon>Antithamnionella</taxon>
    </lineage>
</organism>
<evidence type="ECO:0000256" key="2">
    <source>
        <dbReference type="ARBA" id="ARBA00007046"/>
    </source>
</evidence>
<feature type="coiled-coil region" evidence="8">
    <location>
        <begin position="13"/>
        <end position="40"/>
    </location>
</feature>
<reference evidence="9" key="1">
    <citation type="journal article" date="2019" name="Mol. Phylogenet. Evol.">
        <title>Morphological evolution and classification of the red algal order Ceramiales inferred using plastid phylogenomics.</title>
        <authorList>
            <person name="Diaz-Tapia P."/>
            <person name="Pasella M.M."/>
            <person name="Verbruggen H."/>
            <person name="Maggs C.A."/>
        </authorList>
    </citation>
    <scope>NUCLEOTIDE SEQUENCE</scope>
    <source>
        <strain evidence="9">PD2956</strain>
    </source>
</reference>
<dbReference type="GO" id="GO:0016020">
    <property type="term" value="C:membrane"/>
    <property type="evidence" value="ECO:0007669"/>
    <property type="project" value="UniProtKB-SubCell"/>
</dbReference>